<dbReference type="Proteomes" id="UP000270924">
    <property type="component" value="Unassembled WGS sequence"/>
</dbReference>
<gene>
    <name evidence="1" type="ORF">WBA_LOCUS1060</name>
</gene>
<proteinExistence type="predicted"/>
<protein>
    <submittedName>
        <fullName evidence="1">Uncharacterized protein</fullName>
    </submittedName>
</protein>
<dbReference type="InParanoid" id="A0A3P7DVG8"/>
<dbReference type="AlphaFoldDB" id="A0A3P7DVG8"/>
<evidence type="ECO:0000313" key="2">
    <source>
        <dbReference type="Proteomes" id="UP000270924"/>
    </source>
</evidence>
<reference evidence="1 2" key="1">
    <citation type="submission" date="2018-11" db="EMBL/GenBank/DDBJ databases">
        <authorList>
            <consortium name="Pathogen Informatics"/>
        </authorList>
    </citation>
    <scope>NUCLEOTIDE SEQUENCE [LARGE SCALE GENOMIC DNA]</scope>
</reference>
<dbReference type="EMBL" id="UYWW01000192">
    <property type="protein sequence ID" value="VDM07674.1"/>
    <property type="molecule type" value="Genomic_DNA"/>
</dbReference>
<organism evidence="1 2">
    <name type="scientific">Wuchereria bancrofti</name>
    <dbReference type="NCBI Taxonomy" id="6293"/>
    <lineage>
        <taxon>Eukaryota</taxon>
        <taxon>Metazoa</taxon>
        <taxon>Ecdysozoa</taxon>
        <taxon>Nematoda</taxon>
        <taxon>Chromadorea</taxon>
        <taxon>Rhabditida</taxon>
        <taxon>Spirurina</taxon>
        <taxon>Spiruromorpha</taxon>
        <taxon>Filarioidea</taxon>
        <taxon>Onchocercidae</taxon>
        <taxon>Wuchereria</taxon>
    </lineage>
</organism>
<keyword evidence="2" id="KW-1185">Reference proteome</keyword>
<name>A0A3P7DVG8_WUCBA</name>
<accession>A0A3P7DVG8</accession>
<evidence type="ECO:0000313" key="1">
    <source>
        <dbReference type="EMBL" id="VDM07674.1"/>
    </source>
</evidence>
<dbReference type="OrthoDB" id="365640at2759"/>
<sequence length="132" mass="14772">MPHDTQCVCQICVCGRHRCPNDRNASSICIGTSNQNTFYKKEYAVITGDNQSKGIRRPEKSSVKDHIDLSDGCIISNVISESQCAQEGVKFAANENVQTQFHTDAKEKAMNTLCITSNVLRRRNYESSVGYY</sequence>